<dbReference type="GO" id="GO:0046873">
    <property type="term" value="F:metal ion transmembrane transporter activity"/>
    <property type="evidence" value="ECO:0007669"/>
    <property type="project" value="InterPro"/>
</dbReference>
<dbReference type="GO" id="GO:0016020">
    <property type="term" value="C:membrane"/>
    <property type="evidence" value="ECO:0007669"/>
    <property type="project" value="InterPro"/>
</dbReference>
<dbReference type="Proteomes" id="UP000326565">
    <property type="component" value="Unassembled WGS sequence"/>
</dbReference>
<dbReference type="Gene3D" id="1.20.58.340">
    <property type="entry name" value="Magnesium transport protein CorA, transmembrane region"/>
    <property type="match status" value="1"/>
</dbReference>
<evidence type="ECO:0000313" key="1">
    <source>
        <dbReference type="EMBL" id="KAB8077221.1"/>
    </source>
</evidence>
<evidence type="ECO:0000313" key="2">
    <source>
        <dbReference type="Proteomes" id="UP000326565"/>
    </source>
</evidence>
<organism evidence="1 2">
    <name type="scientific">Aspergillus leporis</name>
    <dbReference type="NCBI Taxonomy" id="41062"/>
    <lineage>
        <taxon>Eukaryota</taxon>
        <taxon>Fungi</taxon>
        <taxon>Dikarya</taxon>
        <taxon>Ascomycota</taxon>
        <taxon>Pezizomycotina</taxon>
        <taxon>Eurotiomycetes</taxon>
        <taxon>Eurotiomycetidae</taxon>
        <taxon>Eurotiales</taxon>
        <taxon>Aspergillaceae</taxon>
        <taxon>Aspergillus</taxon>
        <taxon>Aspergillus subgen. Circumdati</taxon>
    </lineage>
</organism>
<name>A0A5N5X8Z5_9EURO</name>
<dbReference type="InterPro" id="IPR002523">
    <property type="entry name" value="MgTranspt_CorA/ZnTranspt_ZntB"/>
</dbReference>
<proteinExistence type="predicted"/>
<dbReference type="OrthoDB" id="4495831at2759"/>
<sequence>MGILHAEGLMTGTTSCKAMVNCHSSVHPYPRRLPLRQLITALDTWFRCLVKLIYSHRATHGLDIGYQWHEIGVFAKWVNPKCCRILCVDALEVLRHDLKASLEKMSALDLKDPFCMHVPLIDEIVKLYDQSVWLVRDAVRKIEKNRVEIGANFENMNELSRHGVHVTEVLEAMIGTFLKIQEQQRRVYACLPAEHNKTYQEQAQEYVSFQLLMIQNLLLRSKSLYERLKTETTVAFNRITQRDSSVTKSISILTMVFLPATFISYHLQHPFFQGDDGQWKVSEEFWIYWASAIPLTSSYSLFGPYSPML</sequence>
<dbReference type="Pfam" id="PF01544">
    <property type="entry name" value="CorA"/>
    <property type="match status" value="1"/>
</dbReference>
<gene>
    <name evidence="1" type="ORF">BDV29DRAFT_64629</name>
</gene>
<dbReference type="EMBL" id="ML732171">
    <property type="protein sequence ID" value="KAB8077221.1"/>
    <property type="molecule type" value="Genomic_DNA"/>
</dbReference>
<keyword evidence="2" id="KW-1185">Reference proteome</keyword>
<protein>
    <submittedName>
        <fullName evidence="1">Uncharacterized protein</fullName>
    </submittedName>
</protein>
<accession>A0A5N5X8Z5</accession>
<dbReference type="AlphaFoldDB" id="A0A5N5X8Z5"/>
<reference evidence="1 2" key="1">
    <citation type="submission" date="2019-04" db="EMBL/GenBank/DDBJ databases">
        <title>Friends and foes A comparative genomics study of 23 Aspergillus species from section Flavi.</title>
        <authorList>
            <consortium name="DOE Joint Genome Institute"/>
            <person name="Kjaerbolling I."/>
            <person name="Vesth T."/>
            <person name="Frisvad J.C."/>
            <person name="Nybo J.L."/>
            <person name="Theobald S."/>
            <person name="Kildgaard S."/>
            <person name="Isbrandt T."/>
            <person name="Kuo A."/>
            <person name="Sato A."/>
            <person name="Lyhne E.K."/>
            <person name="Kogle M.E."/>
            <person name="Wiebenga A."/>
            <person name="Kun R.S."/>
            <person name="Lubbers R.J."/>
            <person name="Makela M.R."/>
            <person name="Barry K."/>
            <person name="Chovatia M."/>
            <person name="Clum A."/>
            <person name="Daum C."/>
            <person name="Haridas S."/>
            <person name="He G."/>
            <person name="LaButti K."/>
            <person name="Lipzen A."/>
            <person name="Mondo S."/>
            <person name="Riley R."/>
            <person name="Salamov A."/>
            <person name="Simmons B.A."/>
            <person name="Magnuson J.K."/>
            <person name="Henrissat B."/>
            <person name="Mortensen U.H."/>
            <person name="Larsen T.O."/>
            <person name="Devries R.P."/>
            <person name="Grigoriev I.V."/>
            <person name="Machida M."/>
            <person name="Baker S.E."/>
            <person name="Andersen M.R."/>
        </authorList>
    </citation>
    <scope>NUCLEOTIDE SEQUENCE [LARGE SCALE GENOMIC DNA]</scope>
    <source>
        <strain evidence="1 2">CBS 151.66</strain>
    </source>
</reference>